<dbReference type="HOGENOM" id="CLU_028014_0_1_4"/>
<dbReference type="Gene3D" id="3.40.50.2000">
    <property type="entry name" value="Glycogen Phosphorylase B"/>
    <property type="match status" value="2"/>
</dbReference>
<organism evidence="1 2">
    <name type="scientific">Thauera aminoaromatica</name>
    <dbReference type="NCBI Taxonomy" id="164330"/>
    <lineage>
        <taxon>Bacteria</taxon>
        <taxon>Pseudomonadati</taxon>
        <taxon>Pseudomonadota</taxon>
        <taxon>Betaproteobacteria</taxon>
        <taxon>Rhodocyclales</taxon>
        <taxon>Zoogloeaceae</taxon>
        <taxon>Thauera</taxon>
    </lineage>
</organism>
<dbReference type="Proteomes" id="UP000002186">
    <property type="component" value="Chromosome"/>
</dbReference>
<dbReference type="PANTHER" id="PTHR12526">
    <property type="entry name" value="GLYCOSYLTRANSFERASE"/>
    <property type="match status" value="1"/>
</dbReference>
<dbReference type="SUPFAM" id="SSF53756">
    <property type="entry name" value="UDP-Glycosyltransferase/glycogen phosphorylase"/>
    <property type="match status" value="1"/>
</dbReference>
<gene>
    <name evidence="1" type="ordered locus">Tmz1t_3274</name>
</gene>
<proteinExistence type="predicted"/>
<evidence type="ECO:0000313" key="2">
    <source>
        <dbReference type="Proteomes" id="UP000002186"/>
    </source>
</evidence>
<dbReference type="CDD" id="cd03801">
    <property type="entry name" value="GT4_PimA-like"/>
    <property type="match status" value="1"/>
</dbReference>
<dbReference type="GO" id="GO:0016757">
    <property type="term" value="F:glycosyltransferase activity"/>
    <property type="evidence" value="ECO:0007669"/>
    <property type="project" value="TreeGrafter"/>
</dbReference>
<keyword evidence="1" id="KW-0808">Transferase</keyword>
<protein>
    <submittedName>
        <fullName evidence="1">Sugar transferase, PEP-CTERM/EpsH1 system associated</fullName>
    </submittedName>
</protein>
<reference evidence="2" key="1">
    <citation type="submission" date="2009-05" db="EMBL/GenBank/DDBJ databases">
        <title>Complete sequence of chromosome of Thauera sp. MZ1T.</title>
        <authorList>
            <consortium name="US DOE Joint Genome Institute"/>
            <person name="Lucas S."/>
            <person name="Copeland A."/>
            <person name="Lapidus A."/>
            <person name="Glavina del Rio T."/>
            <person name="Dalin E."/>
            <person name="Tice H."/>
            <person name="Bruce D."/>
            <person name="Goodwin L."/>
            <person name="Pitluck S."/>
            <person name="Sims D."/>
            <person name="Brettin T."/>
            <person name="Detter J.C."/>
            <person name="Han C."/>
            <person name="Larimer F."/>
            <person name="Land M."/>
            <person name="Hauser L."/>
            <person name="Kyrpides N."/>
            <person name="Mikhailova N."/>
            <person name="Sayler G.S."/>
        </authorList>
    </citation>
    <scope>NUCLEOTIDE SEQUENCE [LARGE SCALE GENOMIC DNA]</scope>
    <source>
        <strain evidence="2">MZ1T</strain>
    </source>
</reference>
<dbReference type="Pfam" id="PF13692">
    <property type="entry name" value="Glyco_trans_1_4"/>
    <property type="match status" value="1"/>
</dbReference>
<dbReference type="EMBL" id="CP001281">
    <property type="protein sequence ID" value="ACR01869.1"/>
    <property type="molecule type" value="Genomic_DNA"/>
</dbReference>
<dbReference type="eggNOG" id="COG0438">
    <property type="taxonomic scope" value="Bacteria"/>
</dbReference>
<dbReference type="CAZy" id="GT4">
    <property type="family name" value="Glycosyltransferase Family 4"/>
</dbReference>
<dbReference type="KEGG" id="tmz:Tmz1t_3274"/>
<reference evidence="1 2" key="2">
    <citation type="journal article" date="2012" name="Stand. Genomic Sci.">
        <title>Complete genome sequence of Thauera aminoaromatica strain MZ1T.</title>
        <authorList>
            <person name="Jiang K."/>
            <person name="Sanseverino J."/>
            <person name="Chauhan A."/>
            <person name="Lucas S."/>
            <person name="Copeland A."/>
            <person name="Lapidus A."/>
            <person name="Del Rio T.G."/>
            <person name="Dalin E."/>
            <person name="Tice H."/>
            <person name="Bruce D."/>
            <person name="Goodwin L."/>
            <person name="Pitluck S."/>
            <person name="Sims D."/>
            <person name="Brettin T."/>
            <person name="Detter J.C."/>
            <person name="Han C."/>
            <person name="Chang Y.J."/>
            <person name="Larimer F."/>
            <person name="Land M."/>
            <person name="Hauser L."/>
            <person name="Kyrpides N.C."/>
            <person name="Mikhailova N."/>
            <person name="Moser S."/>
            <person name="Jegier P."/>
            <person name="Close D."/>
            <person name="Debruyn J.M."/>
            <person name="Wang Y."/>
            <person name="Layton A.C."/>
            <person name="Allen M.S."/>
            <person name="Sayler G.S."/>
        </authorList>
    </citation>
    <scope>NUCLEOTIDE SEQUENCE [LARGE SCALE GENOMIC DNA]</scope>
    <source>
        <strain evidence="1 2">MZ1T</strain>
    </source>
</reference>
<dbReference type="NCBIfam" id="TIGR03087">
    <property type="entry name" value="stp1"/>
    <property type="match status" value="1"/>
</dbReference>
<dbReference type="InterPro" id="IPR017521">
    <property type="entry name" value="Sugar_tfrase_PEP-CTERM_Stp1"/>
</dbReference>
<dbReference type="OrthoDB" id="9807209at2"/>
<sequence length="429" mass="47036">MQDSRPPLLYLTHRIPYPPNKGDKLRSFNILRQLARTHRVWLGSFVDHPDDHRHIPALRQWCEQTCVIPIEPGIRRFASLRGLLRGEALSLPYYRSPRLARWVGQVVAEHGIRSAVAFSGPMAQYLDVPGLSRRVVDFCDVDSAKWTQYAADRRWPMSWLYRREGERLLDFERRAAAGVEASLFVTEAEAEVFRRAAPEVGDRVGVMQNGVDAEYFAPANAGASPYPAGAPVIAFSGAMDYWPNVDAVCWFATELLPAIRRAMPGVRFWIVGMNPAPAVQALAGEDVVVTGTVPDVRPYIAHADLVVAPLRIARGIQNKVLEAMAMARPVVLSAAPAVGLAARDGVECSIADDGDELCRRVVELLGDPSRRAAIGAAARDCVLRAYSWSAHLRTLDWLLDAQGTDAGLAQAVQAREGAAPNAPALVRTP</sequence>
<dbReference type="PANTHER" id="PTHR12526:SF600">
    <property type="entry name" value="GLYCOSYL TRANSFERASE GROUP 1"/>
    <property type="match status" value="1"/>
</dbReference>
<dbReference type="AlphaFoldDB" id="C4KBY8"/>
<dbReference type="STRING" id="85643.Tmz1t_3274"/>
<dbReference type="RefSeq" id="WP_012585894.1">
    <property type="nucleotide sequence ID" value="NC_011662.2"/>
</dbReference>
<evidence type="ECO:0000313" key="1">
    <source>
        <dbReference type="EMBL" id="ACR01869.1"/>
    </source>
</evidence>
<accession>C4KBY8</accession>
<name>C4KBY8_THASP</name>
<keyword evidence="2" id="KW-1185">Reference proteome</keyword>